<dbReference type="InterPro" id="IPR033010">
    <property type="entry name" value="Cdc20/Fizzy"/>
</dbReference>
<dbReference type="SUPFAM" id="SSF50978">
    <property type="entry name" value="WD40 repeat-like"/>
    <property type="match status" value="1"/>
</dbReference>
<dbReference type="GO" id="GO:1990757">
    <property type="term" value="F:ubiquitin ligase activator activity"/>
    <property type="evidence" value="ECO:0007669"/>
    <property type="project" value="TreeGrafter"/>
</dbReference>
<evidence type="ECO:0000256" key="1">
    <source>
        <dbReference type="ARBA" id="ARBA00022574"/>
    </source>
</evidence>
<feature type="compositionally biased region" description="Low complexity" evidence="4">
    <location>
        <begin position="129"/>
        <end position="141"/>
    </location>
</feature>
<feature type="compositionally biased region" description="Polar residues" evidence="4">
    <location>
        <begin position="668"/>
        <end position="685"/>
    </location>
</feature>
<reference evidence="5" key="1">
    <citation type="journal article" date="2020" name="Stud. Mycol.">
        <title>101 Dothideomycetes genomes: a test case for predicting lifestyles and emergence of pathogens.</title>
        <authorList>
            <person name="Haridas S."/>
            <person name="Albert R."/>
            <person name="Binder M."/>
            <person name="Bloem J."/>
            <person name="Labutti K."/>
            <person name="Salamov A."/>
            <person name="Andreopoulos B."/>
            <person name="Baker S."/>
            <person name="Barry K."/>
            <person name="Bills G."/>
            <person name="Bluhm B."/>
            <person name="Cannon C."/>
            <person name="Castanera R."/>
            <person name="Culley D."/>
            <person name="Daum C."/>
            <person name="Ezra D."/>
            <person name="Gonzalez J."/>
            <person name="Henrissat B."/>
            <person name="Kuo A."/>
            <person name="Liang C."/>
            <person name="Lipzen A."/>
            <person name="Lutzoni F."/>
            <person name="Magnuson J."/>
            <person name="Mondo S."/>
            <person name="Nolan M."/>
            <person name="Ohm R."/>
            <person name="Pangilinan J."/>
            <person name="Park H.-J."/>
            <person name="Ramirez L."/>
            <person name="Alfaro M."/>
            <person name="Sun H."/>
            <person name="Tritt A."/>
            <person name="Yoshinaga Y."/>
            <person name="Zwiers L.-H."/>
            <person name="Turgeon B."/>
            <person name="Goodwin S."/>
            <person name="Spatafora J."/>
            <person name="Crous P."/>
            <person name="Grigoriev I."/>
        </authorList>
    </citation>
    <scope>NUCLEOTIDE SEQUENCE</scope>
    <source>
        <strain evidence="5">CBS 116005</strain>
    </source>
</reference>
<keyword evidence="6" id="KW-1185">Reference proteome</keyword>
<dbReference type="SMART" id="SM00320">
    <property type="entry name" value="WD40"/>
    <property type="match status" value="3"/>
</dbReference>
<feature type="compositionally biased region" description="Polar residues" evidence="4">
    <location>
        <begin position="420"/>
        <end position="436"/>
    </location>
</feature>
<dbReference type="InterPro" id="IPR015943">
    <property type="entry name" value="WD40/YVTN_repeat-like_dom_sf"/>
</dbReference>
<keyword evidence="2" id="KW-0677">Repeat</keyword>
<dbReference type="PANTHER" id="PTHR19918">
    <property type="entry name" value="CELL DIVISION CYCLE 20 CDC20 FIZZY -RELATED"/>
    <property type="match status" value="1"/>
</dbReference>
<feature type="region of interest" description="Disordered" evidence="4">
    <location>
        <begin position="116"/>
        <end position="193"/>
    </location>
</feature>
<dbReference type="GO" id="GO:0010997">
    <property type="term" value="F:anaphase-promoting complex binding"/>
    <property type="evidence" value="ECO:0007669"/>
    <property type="project" value="InterPro"/>
</dbReference>
<sequence>MRCLSQTLVDPHQTLYDCPNSLDVPPRRFRLRQKSASEANTMKIRQSSDAVDLNSLSAIMDGERQVATSTSSRSMRYVSCASHSSDASLVAPSMGGRTRLALTMGSNTSIAVKGYLPENKRSSVRGLRRSSQSSSQDLQGSMDRRDRTMPRHCSRPQKASLRTRSSRSTHDSEISGFDESLSQSRKQDIAASQAETLSTRMSNLELDTEQRQMQECLEHANTFRTRSYKAHGPNNCLQQAERLTEHLSPSQLFDSSTPRHGCAGAGTQRAEEMTMPADSSHRRQSSSMTPPLRSSQKRPQGLMTPRPSLTLQRKASSQGMEARPTQDPSSTIMSVSPAPHKLPSMTSAPLLQQQSVNSGNDCVQCITCNELWTASERLGSHLTPSRRDASRKPVSLTATVLTPSQCPSSSQPHIRDRSSHPSSPVLDSTSSLQNASAHAAQSRASTVAEPCKERLLIARMPQPDLLAQGPPITMLRTSNVTATVPAQNILPSDKLAGPQSGETSRLIVQADTCCSRCNMKNDQKLCPSWRGIRQKRQSQELAPTGLSAAPDPQFEKTRWKDECVGEVMAGHSTHQLCRKSPHRLLQKETDNQETTMALTAASTISFRATPSISTHDRTLPSSKPDLKLATTCQGREKEDMDTERSIPKSISGGPDQEGRQHIPWNACSIPSETWPQTPNQQSAESSPIPPGSRSTASERDLGSRSDGCVTPMTSPESSPIRCSRPALKRLPRLSLAQLDGGHDHCDELATSDDVDVSEGNDAGEELLPEDETPLIAASPAKGAYGFHHALKRLTGLSASTQQRRPSALLRHCERNATPRQRKLMSGGLRSPDRFISSRAGTPTKDALSMNKRDRNFPACDSYSRPSTTVTDPFSPAAHRTLRMNERYATLRGSAPASRPVGRTGTLVADARQSDHRAVSEGAIWTVGSTLVTKGVPSTPNGRGGRVTSGTSAPHYTADFLRKVSTHEEEECHARRLALAMGMDRDARLLDHSSPISNSSAPFSARSNQDASDSRIWRDGIWERASPVSPTKSKTKKVKDVPVIPFRVLDAPALRDDYYCSLLAYSPTLDCLAVGLGPHVYLWSEDRQRYSSKLPDSLTAPFSAHITSLSFSSATGGSAVLAIGRADGRITLWSPLDRDPRFDSEQPSAMSFVCFRPNTVRRQSVRESCATVSSEELLVSDEAGNVYLYSIEWPDQDQRDLFDWHGSMTLLARISCHSQQVCGIAWSLDGEFFATGGNDNQLFLFESKRVMKQHRRRQQEGSEDTVKVRSGDQDPLDSVAGQGAVLNIVPGQQKHIFTLNAAVRALAFAPWQPSLLAAGGGSNDRCIHFFHTISGARLATIDCHAQVTSLIWSQKRKEIAATFGFAQPEHKIRVAVFSWPSCRCVVRIPWVAEERALHSVAYPRGPVGGLTRRGTTDDREGGPWYGKRTREEGCLVVATSDASIKFHELWAERDGTESRSPVRGVLGGSQILEGACSSEVEGWSAIR</sequence>
<organism evidence="5 6">
    <name type="scientific">Teratosphaeria nubilosa</name>
    <dbReference type="NCBI Taxonomy" id="161662"/>
    <lineage>
        <taxon>Eukaryota</taxon>
        <taxon>Fungi</taxon>
        <taxon>Dikarya</taxon>
        <taxon>Ascomycota</taxon>
        <taxon>Pezizomycotina</taxon>
        <taxon>Dothideomycetes</taxon>
        <taxon>Dothideomycetidae</taxon>
        <taxon>Mycosphaerellales</taxon>
        <taxon>Teratosphaeriaceae</taxon>
        <taxon>Teratosphaeria</taxon>
    </lineage>
</organism>
<feature type="compositionally biased region" description="Polar residues" evidence="4">
    <location>
        <begin position="307"/>
        <end position="319"/>
    </location>
</feature>
<feature type="region of interest" description="Disordered" evidence="4">
    <location>
        <begin position="989"/>
        <end position="1011"/>
    </location>
</feature>
<evidence type="ECO:0000313" key="6">
    <source>
        <dbReference type="Proteomes" id="UP000799436"/>
    </source>
</evidence>
<proteinExistence type="predicted"/>
<feature type="repeat" description="WD" evidence="3">
    <location>
        <begin position="1213"/>
        <end position="1245"/>
    </location>
</feature>
<evidence type="ECO:0000256" key="2">
    <source>
        <dbReference type="ARBA" id="ARBA00022737"/>
    </source>
</evidence>
<dbReference type="EMBL" id="ML995847">
    <property type="protein sequence ID" value="KAF2768177.1"/>
    <property type="molecule type" value="Genomic_DNA"/>
</dbReference>
<feature type="compositionally biased region" description="Polar residues" evidence="4">
    <location>
        <begin position="399"/>
        <end position="412"/>
    </location>
</feature>
<dbReference type="GO" id="GO:0005680">
    <property type="term" value="C:anaphase-promoting complex"/>
    <property type="evidence" value="ECO:0007669"/>
    <property type="project" value="TreeGrafter"/>
</dbReference>
<dbReference type="Proteomes" id="UP000799436">
    <property type="component" value="Unassembled WGS sequence"/>
</dbReference>
<dbReference type="PROSITE" id="PS50082">
    <property type="entry name" value="WD_REPEATS_2"/>
    <property type="match status" value="1"/>
</dbReference>
<keyword evidence="1 3" id="KW-0853">WD repeat</keyword>
<feature type="region of interest" description="Disordered" evidence="4">
    <location>
        <begin position="399"/>
        <end position="445"/>
    </location>
</feature>
<evidence type="ECO:0000256" key="4">
    <source>
        <dbReference type="SAM" id="MobiDB-lite"/>
    </source>
</evidence>
<feature type="compositionally biased region" description="Basic and acidic residues" evidence="4">
    <location>
        <begin position="634"/>
        <end position="646"/>
    </location>
</feature>
<dbReference type="InterPro" id="IPR001680">
    <property type="entry name" value="WD40_rpt"/>
</dbReference>
<name>A0A6G1L5M9_9PEZI</name>
<dbReference type="Gene3D" id="2.130.10.10">
    <property type="entry name" value="YVTN repeat-like/Quinoprotein amine dehydrogenase"/>
    <property type="match status" value="1"/>
</dbReference>
<feature type="region of interest" description="Disordered" evidence="4">
    <location>
        <begin position="609"/>
        <end position="725"/>
    </location>
</feature>
<dbReference type="OrthoDB" id="10263272at2759"/>
<dbReference type="PANTHER" id="PTHR19918:SF5">
    <property type="entry name" value="MEIOSIS-SPECIFIC APC_C ACTIVATOR PROTEIN AMA1"/>
    <property type="match status" value="1"/>
</dbReference>
<accession>A0A6G1L5M9</accession>
<feature type="region of interest" description="Disordered" evidence="4">
    <location>
        <begin position="813"/>
        <end position="851"/>
    </location>
</feature>
<feature type="compositionally biased region" description="Basic and acidic residues" evidence="4">
    <location>
        <begin position="1257"/>
        <end position="1271"/>
    </location>
</feature>
<feature type="compositionally biased region" description="Low complexity" evidence="4">
    <location>
        <begin position="992"/>
        <end position="1004"/>
    </location>
</feature>
<evidence type="ECO:0000256" key="3">
    <source>
        <dbReference type="PROSITE-ProRule" id="PRU00221"/>
    </source>
</evidence>
<feature type="region of interest" description="Disordered" evidence="4">
    <location>
        <begin position="1253"/>
        <end position="1272"/>
    </location>
</feature>
<feature type="region of interest" description="Disordered" evidence="4">
    <location>
        <begin position="250"/>
        <end position="345"/>
    </location>
</feature>
<evidence type="ECO:0000313" key="5">
    <source>
        <dbReference type="EMBL" id="KAF2768177.1"/>
    </source>
</evidence>
<feature type="compositionally biased region" description="Polar residues" evidence="4">
    <location>
        <begin position="285"/>
        <end position="298"/>
    </location>
</feature>
<dbReference type="InterPro" id="IPR036322">
    <property type="entry name" value="WD40_repeat_dom_sf"/>
</dbReference>
<dbReference type="Pfam" id="PF00400">
    <property type="entry name" value="WD40"/>
    <property type="match status" value="1"/>
</dbReference>
<gene>
    <name evidence="5" type="ORF">EJ03DRAFT_328542</name>
</gene>
<dbReference type="GO" id="GO:1905786">
    <property type="term" value="P:positive regulation of anaphase-promoting complex-dependent catabolic process"/>
    <property type="evidence" value="ECO:0007669"/>
    <property type="project" value="TreeGrafter"/>
</dbReference>
<dbReference type="GO" id="GO:0031145">
    <property type="term" value="P:anaphase-promoting complex-dependent catabolic process"/>
    <property type="evidence" value="ECO:0007669"/>
    <property type="project" value="TreeGrafter"/>
</dbReference>
<protein>
    <submittedName>
        <fullName evidence="5">Uncharacterized protein</fullName>
    </submittedName>
</protein>